<dbReference type="EMBL" id="AM920435">
    <property type="protein sequence ID" value="CAP86343.1"/>
    <property type="molecule type" value="Genomic_DNA"/>
</dbReference>
<dbReference type="HOGENOM" id="CLU_924698_0_0_1"/>
<sequence>MPPTIPLQPPPTVTIRPASERKDNEKLSTIALFAVVYLVDNHIIRKIPWSQSEEDLQPILREALIYDTLGNRPRIAKWPLRDISDYIEIKYYPYGDLVVFGRELDYPRASIQIVQQILDLFSSIAVVLSIPTLLYDSFSSMITLVYYSAILTLHSALAIERYGPESDNPDVIEARRQQQEVVDYEIETRYKKGNFPDVADGFGGEIIFGCWRGEISTAQKALDLLQRSGVLGFLKDAGIFQFEVQPRPWFCYVPDTARASFATTDILPFGLKTTKSHIATYINVENWDNVENAVNEHGPSR</sequence>
<organism evidence="1 2">
    <name type="scientific">Penicillium rubens (strain ATCC 28089 / DSM 1075 / NRRL 1951 / Wisconsin 54-1255)</name>
    <name type="common">Penicillium chrysogenum</name>
    <dbReference type="NCBI Taxonomy" id="500485"/>
    <lineage>
        <taxon>Eukaryota</taxon>
        <taxon>Fungi</taxon>
        <taxon>Dikarya</taxon>
        <taxon>Ascomycota</taxon>
        <taxon>Pezizomycotina</taxon>
        <taxon>Eurotiomycetes</taxon>
        <taxon>Eurotiomycetidae</taxon>
        <taxon>Eurotiales</taxon>
        <taxon>Aspergillaceae</taxon>
        <taxon>Penicillium</taxon>
        <taxon>Penicillium chrysogenum species complex</taxon>
    </lineage>
</organism>
<evidence type="ECO:0000313" key="2">
    <source>
        <dbReference type="Proteomes" id="UP000000724"/>
    </source>
</evidence>
<proteinExistence type="predicted"/>
<name>B6HFL5_PENRW</name>
<dbReference type="AlphaFoldDB" id="B6HFL5"/>
<dbReference type="Proteomes" id="UP000000724">
    <property type="component" value="Contig Pc00c20"/>
</dbReference>
<accession>B6HFL5</accession>
<gene>
    <name evidence="1" type="ORF">Pc20g10140</name>
    <name evidence="1" type="ORF">PCH_Pc20g10140</name>
</gene>
<protein>
    <submittedName>
        <fullName evidence="1">Uncharacterized protein</fullName>
    </submittedName>
</protein>
<evidence type="ECO:0000313" key="1">
    <source>
        <dbReference type="EMBL" id="CAP86343.1"/>
    </source>
</evidence>
<dbReference type="VEuPathDB" id="FungiDB:PCH_Pc20g10140"/>
<reference evidence="1 2" key="1">
    <citation type="journal article" date="2008" name="Nat. Biotechnol.">
        <title>Genome sequencing and analysis of the filamentous fungus Penicillium chrysogenum.</title>
        <authorList>
            <person name="van den Berg M.A."/>
            <person name="Albang R."/>
            <person name="Albermann K."/>
            <person name="Badger J.H."/>
            <person name="Daran J.-M."/>
            <person name="Driessen A.J.M."/>
            <person name="Garcia-Estrada C."/>
            <person name="Fedorova N.D."/>
            <person name="Harris D.M."/>
            <person name="Heijne W.H.M."/>
            <person name="Joardar V.S."/>
            <person name="Kiel J.A.K.W."/>
            <person name="Kovalchuk A."/>
            <person name="Martin J.F."/>
            <person name="Nierman W.C."/>
            <person name="Nijland J.G."/>
            <person name="Pronk J.T."/>
            <person name="Roubos J.A."/>
            <person name="van der Klei I.J."/>
            <person name="van Peij N.N.M.E."/>
            <person name="Veenhuis M."/>
            <person name="von Doehren H."/>
            <person name="Wagner C."/>
            <person name="Wortman J.R."/>
            <person name="Bovenberg R.A.L."/>
        </authorList>
    </citation>
    <scope>NUCLEOTIDE SEQUENCE [LARGE SCALE GENOMIC DNA]</scope>
    <source>
        <strain evidence="2">ATCC 28089 / DSM 1075 / NRRL 1951 / Wisconsin 54-1255</strain>
    </source>
</reference>
<keyword evidence="2" id="KW-1185">Reference proteome</keyword>
<dbReference type="STRING" id="500485.B6HFL5"/>
<dbReference type="OrthoDB" id="1668230at2759"/>